<keyword evidence="2" id="KW-0472">Membrane</keyword>
<feature type="region of interest" description="Disordered" evidence="1">
    <location>
        <begin position="75"/>
        <end position="136"/>
    </location>
</feature>
<sequence>MKEVWQMHKRELLLGFGAGLIVAASITGWFFGKQVPSGARALSSDEIKSAAQELQMVVLTKEEYEQWQQEKKVNVKPAPLPPKAPATPALEQTTQPQTPVTKQAETPKKPIAENEVSTSQPAQTVASATPHPVQSPAAPAIQAPEIQKQVSFTVPYKATAQGVAKQLVDAGILPANNKFVDELRNQDKLDRIRVGTYQISTPATETEIVKLITTPPKK</sequence>
<feature type="transmembrane region" description="Helical" evidence="2">
    <location>
        <begin position="12"/>
        <end position="32"/>
    </location>
</feature>
<keyword evidence="2" id="KW-1133">Transmembrane helix</keyword>
<evidence type="ECO:0000256" key="2">
    <source>
        <dbReference type="SAM" id="Phobius"/>
    </source>
</evidence>
<reference evidence="3 4" key="1">
    <citation type="submission" date="2021-01" db="EMBL/GenBank/DDBJ databases">
        <title>Identification of strong promoters based on the transcriptome of Brevibacillus choshinensis.</title>
        <authorList>
            <person name="Yao D."/>
            <person name="Zhang K."/>
            <person name="Wu J."/>
        </authorList>
    </citation>
    <scope>NUCLEOTIDE SEQUENCE [LARGE SCALE GENOMIC DNA]</scope>
    <source>
        <strain evidence="3 4">HPD31-SP3</strain>
    </source>
</reference>
<evidence type="ECO:0000313" key="4">
    <source>
        <dbReference type="Proteomes" id="UP000596248"/>
    </source>
</evidence>
<feature type="compositionally biased region" description="Polar residues" evidence="1">
    <location>
        <begin position="115"/>
        <end position="127"/>
    </location>
</feature>
<organism evidence="3 4">
    <name type="scientific">Brevibacillus choshinensis</name>
    <dbReference type="NCBI Taxonomy" id="54911"/>
    <lineage>
        <taxon>Bacteria</taxon>
        <taxon>Bacillati</taxon>
        <taxon>Bacillota</taxon>
        <taxon>Bacilli</taxon>
        <taxon>Bacillales</taxon>
        <taxon>Paenibacillaceae</taxon>
        <taxon>Brevibacillus</taxon>
    </lineage>
</organism>
<keyword evidence="4" id="KW-1185">Reference proteome</keyword>
<keyword evidence="2" id="KW-0812">Transmembrane</keyword>
<accession>A0ABX7FJI8</accession>
<protein>
    <submittedName>
        <fullName evidence="3">DNA polymerase III subunit gamma/tau</fullName>
    </submittedName>
</protein>
<feature type="compositionally biased region" description="Low complexity" evidence="1">
    <location>
        <begin position="86"/>
        <end position="103"/>
    </location>
</feature>
<dbReference type="Gene3D" id="3.30.1490.480">
    <property type="entry name" value="Endolytic murein transglycosylase"/>
    <property type="match status" value="1"/>
</dbReference>
<evidence type="ECO:0000313" key="3">
    <source>
        <dbReference type="EMBL" id="QRG65467.1"/>
    </source>
</evidence>
<dbReference type="EMBL" id="CP069127">
    <property type="protein sequence ID" value="QRG65467.1"/>
    <property type="molecule type" value="Genomic_DNA"/>
</dbReference>
<evidence type="ECO:0000256" key="1">
    <source>
        <dbReference type="SAM" id="MobiDB-lite"/>
    </source>
</evidence>
<name>A0ABX7FJI8_BRECH</name>
<proteinExistence type="predicted"/>
<dbReference type="Proteomes" id="UP000596248">
    <property type="component" value="Chromosome"/>
</dbReference>
<gene>
    <name evidence="3" type="ORF">JNE38_17775</name>
</gene>